<gene>
    <name evidence="1" type="ORF">CEXT_252011</name>
</gene>
<comment type="caution">
    <text evidence="1">The sequence shown here is derived from an EMBL/GenBank/DDBJ whole genome shotgun (WGS) entry which is preliminary data.</text>
</comment>
<protein>
    <submittedName>
        <fullName evidence="1">Uncharacterized protein</fullName>
    </submittedName>
</protein>
<proteinExistence type="predicted"/>
<reference evidence="1 2" key="1">
    <citation type="submission" date="2021-06" db="EMBL/GenBank/DDBJ databases">
        <title>Caerostris extrusa draft genome.</title>
        <authorList>
            <person name="Kono N."/>
            <person name="Arakawa K."/>
        </authorList>
    </citation>
    <scope>NUCLEOTIDE SEQUENCE [LARGE SCALE GENOMIC DNA]</scope>
</reference>
<keyword evidence="2" id="KW-1185">Reference proteome</keyword>
<organism evidence="1 2">
    <name type="scientific">Caerostris extrusa</name>
    <name type="common">Bark spider</name>
    <name type="synonym">Caerostris bankana</name>
    <dbReference type="NCBI Taxonomy" id="172846"/>
    <lineage>
        <taxon>Eukaryota</taxon>
        <taxon>Metazoa</taxon>
        <taxon>Ecdysozoa</taxon>
        <taxon>Arthropoda</taxon>
        <taxon>Chelicerata</taxon>
        <taxon>Arachnida</taxon>
        <taxon>Araneae</taxon>
        <taxon>Araneomorphae</taxon>
        <taxon>Entelegynae</taxon>
        <taxon>Araneoidea</taxon>
        <taxon>Araneidae</taxon>
        <taxon>Caerostris</taxon>
    </lineage>
</organism>
<dbReference type="Proteomes" id="UP001054945">
    <property type="component" value="Unassembled WGS sequence"/>
</dbReference>
<evidence type="ECO:0000313" key="1">
    <source>
        <dbReference type="EMBL" id="GIY46945.1"/>
    </source>
</evidence>
<name>A0AAV4TLE5_CAEEX</name>
<accession>A0AAV4TLE5</accession>
<evidence type="ECO:0000313" key="2">
    <source>
        <dbReference type="Proteomes" id="UP001054945"/>
    </source>
</evidence>
<dbReference type="AlphaFoldDB" id="A0AAV4TLE5"/>
<dbReference type="EMBL" id="BPLR01011506">
    <property type="protein sequence ID" value="GIY46945.1"/>
    <property type="molecule type" value="Genomic_DNA"/>
</dbReference>
<sequence>MFSNSTDHHTKLLGTPETQKESCMRCTLGTRSFRNDAIDSSGRAELPCKRDLRGAILFLRMVQRKQQIRMPSFSMDSCFSVVSKESMAGIMPNWIQVHICAIWGTPDAYTHIAYSR</sequence>